<keyword evidence="1" id="KW-0808">Transferase</keyword>
<accession>A0A5J5H2V2</accession>
<dbReference type="InterPro" id="IPR018357">
    <property type="entry name" value="Hexapep_transf_CS"/>
</dbReference>
<name>A0A5J5H2V2_9BACI</name>
<dbReference type="InterPro" id="IPR050179">
    <property type="entry name" value="Trans_hexapeptide_repeat"/>
</dbReference>
<evidence type="ECO:0000256" key="2">
    <source>
        <dbReference type="ARBA" id="ARBA00022737"/>
    </source>
</evidence>
<keyword evidence="4" id="KW-1185">Reference proteome</keyword>
<dbReference type="PANTHER" id="PTHR43300">
    <property type="entry name" value="ACETYLTRANSFERASE"/>
    <property type="match status" value="1"/>
</dbReference>
<dbReference type="EMBL" id="VYKL01000048">
    <property type="protein sequence ID" value="KAA9013824.1"/>
    <property type="molecule type" value="Genomic_DNA"/>
</dbReference>
<keyword evidence="2" id="KW-0677">Repeat</keyword>
<dbReference type="Proteomes" id="UP000326671">
    <property type="component" value="Unassembled WGS sequence"/>
</dbReference>
<dbReference type="AlphaFoldDB" id="A0A5J5H2V2"/>
<dbReference type="Gene3D" id="2.160.10.10">
    <property type="entry name" value="Hexapeptide repeat proteins"/>
    <property type="match status" value="1"/>
</dbReference>
<reference evidence="3 4" key="1">
    <citation type="submission" date="2019-09" db="EMBL/GenBank/DDBJ databases">
        <title>Whole genome sequences of isolates from the Mars Exploration Rovers.</title>
        <authorList>
            <person name="Seuylemezian A."/>
            <person name="Vaishampayan P."/>
        </authorList>
    </citation>
    <scope>NUCLEOTIDE SEQUENCE [LARGE SCALE GENOMIC DNA]</scope>
    <source>
        <strain evidence="3 4">MER_TA_151</strain>
    </source>
</reference>
<protein>
    <recommendedName>
        <fullName evidence="5">Acetyltransferase</fullName>
    </recommendedName>
</protein>
<comment type="caution">
    <text evidence="3">The sequence shown here is derived from an EMBL/GenBank/DDBJ whole genome shotgun (WGS) entry which is preliminary data.</text>
</comment>
<dbReference type="Pfam" id="PF00132">
    <property type="entry name" value="Hexapep"/>
    <property type="match status" value="1"/>
</dbReference>
<dbReference type="PROSITE" id="PS00101">
    <property type="entry name" value="HEXAPEP_TRANSFERASES"/>
    <property type="match status" value="1"/>
</dbReference>
<dbReference type="OrthoDB" id="9801697at2"/>
<organism evidence="3 4">
    <name type="scientific">Niallia endozanthoxylica</name>
    <dbReference type="NCBI Taxonomy" id="2036016"/>
    <lineage>
        <taxon>Bacteria</taxon>
        <taxon>Bacillati</taxon>
        <taxon>Bacillota</taxon>
        <taxon>Bacilli</taxon>
        <taxon>Bacillales</taxon>
        <taxon>Bacillaceae</taxon>
        <taxon>Niallia</taxon>
    </lineage>
</organism>
<proteinExistence type="predicted"/>
<dbReference type="PANTHER" id="PTHR43300:SF11">
    <property type="entry name" value="ACETYLTRANSFERASE RV3034C-RELATED"/>
    <property type="match status" value="1"/>
</dbReference>
<dbReference type="SUPFAM" id="SSF51161">
    <property type="entry name" value="Trimeric LpxA-like enzymes"/>
    <property type="match status" value="1"/>
</dbReference>
<dbReference type="RefSeq" id="WP_150442628.1">
    <property type="nucleotide sequence ID" value="NZ_VYKL01000048.1"/>
</dbReference>
<evidence type="ECO:0000256" key="1">
    <source>
        <dbReference type="ARBA" id="ARBA00022679"/>
    </source>
</evidence>
<sequence length="246" mass="27755">MSQQKNGYVDESAFIKDVTFESSCKIYKGTRVINSNLGEHVAINDFTVVQNSELCERNTIQRNNSIYNSKIGRYTYTGRNTHIWNAEIGAFNSISWNVGIGGANHDYEKVTTHAFLYSKDFEIIKEAPLYDRFQEPCIIGNDVWIGCNAVICRDVIVGDGAVIAAGAVVTKNVEPYTIVAGVPARTLKKRFPDEIIQELQKCKWWKLGPDILSNNLDLFNTKPTKAVLKRIKEICIENNVYYSEGK</sequence>
<evidence type="ECO:0000313" key="4">
    <source>
        <dbReference type="Proteomes" id="UP000326671"/>
    </source>
</evidence>
<evidence type="ECO:0008006" key="5">
    <source>
        <dbReference type="Google" id="ProtNLM"/>
    </source>
</evidence>
<dbReference type="InterPro" id="IPR001451">
    <property type="entry name" value="Hexapep"/>
</dbReference>
<dbReference type="GO" id="GO:0016740">
    <property type="term" value="F:transferase activity"/>
    <property type="evidence" value="ECO:0007669"/>
    <property type="project" value="UniProtKB-KW"/>
</dbReference>
<dbReference type="CDD" id="cd03349">
    <property type="entry name" value="LbH_XAT"/>
    <property type="match status" value="1"/>
</dbReference>
<evidence type="ECO:0000313" key="3">
    <source>
        <dbReference type="EMBL" id="KAA9013824.1"/>
    </source>
</evidence>
<gene>
    <name evidence="3" type="ORF">F4V44_24475</name>
</gene>
<dbReference type="InterPro" id="IPR011004">
    <property type="entry name" value="Trimer_LpxA-like_sf"/>
</dbReference>